<dbReference type="GO" id="GO:0005737">
    <property type="term" value="C:cytoplasm"/>
    <property type="evidence" value="ECO:0007669"/>
    <property type="project" value="TreeGrafter"/>
</dbReference>
<dbReference type="InterPro" id="IPR047047">
    <property type="entry name" value="GST_Omega-like_C"/>
</dbReference>
<organism evidence="3">
    <name type="scientific">Grammatophora oceanica</name>
    <dbReference type="NCBI Taxonomy" id="210454"/>
    <lineage>
        <taxon>Eukaryota</taxon>
        <taxon>Sar</taxon>
        <taxon>Stramenopiles</taxon>
        <taxon>Ochrophyta</taxon>
        <taxon>Bacillariophyta</taxon>
        <taxon>Fragilariophyceae</taxon>
        <taxon>Fragilariophycidae</taxon>
        <taxon>Rhabdonematales</taxon>
        <taxon>Grammatophoraceae</taxon>
        <taxon>Grammatophora</taxon>
    </lineage>
</organism>
<dbReference type="AlphaFoldDB" id="A0A7S1VK87"/>
<dbReference type="PANTHER" id="PTHR32419:SF6">
    <property type="entry name" value="GLUTATHIONE S-TRANSFERASE OMEGA-LIKE 1-RELATED"/>
    <property type="match status" value="1"/>
</dbReference>
<feature type="compositionally biased region" description="Basic and acidic residues" evidence="1">
    <location>
        <begin position="47"/>
        <end position="64"/>
    </location>
</feature>
<evidence type="ECO:0000256" key="1">
    <source>
        <dbReference type="SAM" id="MobiDB-lite"/>
    </source>
</evidence>
<dbReference type="Gene3D" id="3.40.30.10">
    <property type="entry name" value="Glutaredoxin"/>
    <property type="match status" value="1"/>
</dbReference>
<dbReference type="PROSITE" id="PS50405">
    <property type="entry name" value="GST_CTER"/>
    <property type="match status" value="1"/>
</dbReference>
<sequence length="497" mass="56010">MGDPDAVEDEDEGNDEEEEMDSNTEKEETEQPTKENRDIGKLNARSAQEDAAEKEQRNVGKLDMNKSSATPERSSPPKPPEAPPVIMSPPKAERSSSMNGAAAAATPDEKQLKVDIQSDKDKSGFLAPSTRDTPKRRSKKSPRKTKDVGSPARQPYPDQQEWRKFVQPDEGAEFPAAKGRYHLYASYACPGSHRALIVRALKGLQDTVSVSIVHPTWRLTRRGTPEEQRGWVFGQPHGDKFRNTAGRGGPFPSAYPGNLPDPVFGAYSVRDIYEKAGDTAGKYTVPFLWDLEKGTIVNNESSDIAYMLNSSFNEFAENASLDLYTEDDPDPQKLTDVIEWLSPLMIHGVYRCGFAKSQAAYNKAIRELTAAFDKADDVLQKQRYLTGNTLTDADIRLFVTLLRFDEVYAFYFRANTRLVMLTPTLLNFCREIYQMNGVAETCNMEQIKAHFYSSHAEWNKFSIIPKGLGFMRLLRKPHNRDSVFETIKEEKKIDLNQ</sequence>
<dbReference type="GO" id="GO:0004364">
    <property type="term" value="F:glutathione transferase activity"/>
    <property type="evidence" value="ECO:0007669"/>
    <property type="project" value="InterPro"/>
</dbReference>
<dbReference type="InterPro" id="IPR036282">
    <property type="entry name" value="Glutathione-S-Trfase_C_sf"/>
</dbReference>
<dbReference type="InterPro" id="IPR004045">
    <property type="entry name" value="Glutathione_S-Trfase_N"/>
</dbReference>
<dbReference type="PANTHER" id="PTHR32419">
    <property type="entry name" value="GLUTATHIONYL-HYDROQUINONE REDUCTASE"/>
    <property type="match status" value="1"/>
</dbReference>
<dbReference type="InterPro" id="IPR036249">
    <property type="entry name" value="Thioredoxin-like_sf"/>
</dbReference>
<feature type="compositionally biased region" description="Pro residues" evidence="1">
    <location>
        <begin position="74"/>
        <end position="87"/>
    </location>
</feature>
<feature type="compositionally biased region" description="Basic and acidic residues" evidence="1">
    <location>
        <begin position="23"/>
        <end position="40"/>
    </location>
</feature>
<dbReference type="SUPFAM" id="SSF52833">
    <property type="entry name" value="Thioredoxin-like"/>
    <property type="match status" value="1"/>
</dbReference>
<name>A0A7S1VK87_9STRA</name>
<accession>A0A7S1VK87</accession>
<feature type="compositionally biased region" description="Basic residues" evidence="1">
    <location>
        <begin position="134"/>
        <end position="143"/>
    </location>
</feature>
<proteinExistence type="predicted"/>
<evidence type="ECO:0000313" key="3">
    <source>
        <dbReference type="EMBL" id="CAD9302795.1"/>
    </source>
</evidence>
<evidence type="ECO:0000259" key="2">
    <source>
        <dbReference type="PROSITE" id="PS50405"/>
    </source>
</evidence>
<dbReference type="InterPro" id="IPR016639">
    <property type="entry name" value="GST_Omega/GSH"/>
</dbReference>
<dbReference type="Gene3D" id="1.20.1050.10">
    <property type="match status" value="1"/>
</dbReference>
<dbReference type="EMBL" id="HBGK01043152">
    <property type="protein sequence ID" value="CAD9302795.1"/>
    <property type="molecule type" value="Transcribed_RNA"/>
</dbReference>
<dbReference type="SUPFAM" id="SSF47616">
    <property type="entry name" value="GST C-terminal domain-like"/>
    <property type="match status" value="1"/>
</dbReference>
<reference evidence="3" key="1">
    <citation type="submission" date="2021-01" db="EMBL/GenBank/DDBJ databases">
        <authorList>
            <person name="Corre E."/>
            <person name="Pelletier E."/>
            <person name="Niang G."/>
            <person name="Scheremetjew M."/>
            <person name="Finn R."/>
            <person name="Kale V."/>
            <person name="Holt S."/>
            <person name="Cochrane G."/>
            <person name="Meng A."/>
            <person name="Brown T."/>
            <person name="Cohen L."/>
        </authorList>
    </citation>
    <scope>NUCLEOTIDE SEQUENCE</scope>
    <source>
        <strain evidence="3">CCMP 410</strain>
    </source>
</reference>
<feature type="compositionally biased region" description="Basic and acidic residues" evidence="1">
    <location>
        <begin position="107"/>
        <end position="123"/>
    </location>
</feature>
<dbReference type="Pfam" id="PF13409">
    <property type="entry name" value="GST_N_2"/>
    <property type="match status" value="1"/>
</dbReference>
<feature type="compositionally biased region" description="Acidic residues" evidence="1">
    <location>
        <begin position="1"/>
        <end position="22"/>
    </location>
</feature>
<feature type="domain" description="GST C-terminal" evidence="2">
    <location>
        <begin position="314"/>
        <end position="451"/>
    </location>
</feature>
<dbReference type="CDD" id="cd03190">
    <property type="entry name" value="GST_C_Omega_like"/>
    <property type="match status" value="1"/>
</dbReference>
<dbReference type="Pfam" id="PF13410">
    <property type="entry name" value="GST_C_2"/>
    <property type="match status" value="1"/>
</dbReference>
<protein>
    <recommendedName>
        <fullName evidence="2">GST C-terminal domain-containing protein</fullName>
    </recommendedName>
</protein>
<gene>
    <name evidence="3" type="ORF">GOCE00092_LOCUS22661</name>
</gene>
<dbReference type="InterPro" id="IPR010987">
    <property type="entry name" value="Glutathione-S-Trfase_C-like"/>
</dbReference>
<feature type="region of interest" description="Disordered" evidence="1">
    <location>
        <begin position="1"/>
        <end position="161"/>
    </location>
</feature>